<feature type="compositionally biased region" description="Pro residues" evidence="1">
    <location>
        <begin position="24"/>
        <end position="36"/>
    </location>
</feature>
<dbReference type="AlphaFoldDB" id="A0A6J4S9L0"/>
<reference evidence="2" key="1">
    <citation type="submission" date="2020-02" db="EMBL/GenBank/DDBJ databases">
        <authorList>
            <person name="Meier V. D."/>
        </authorList>
    </citation>
    <scope>NUCLEOTIDE SEQUENCE</scope>
    <source>
        <strain evidence="2">AVDCRST_MAG17</strain>
    </source>
</reference>
<gene>
    <name evidence="2" type="ORF">AVDCRST_MAG17-604</name>
</gene>
<feature type="region of interest" description="Disordered" evidence="1">
    <location>
        <begin position="1"/>
        <end position="49"/>
    </location>
</feature>
<name>A0A6J4S9L0_9ACTN</name>
<organism evidence="2">
    <name type="scientific">uncultured Solirubrobacterales bacterium</name>
    <dbReference type="NCBI Taxonomy" id="768556"/>
    <lineage>
        <taxon>Bacteria</taxon>
        <taxon>Bacillati</taxon>
        <taxon>Actinomycetota</taxon>
        <taxon>Thermoleophilia</taxon>
        <taxon>Solirubrobacterales</taxon>
        <taxon>environmental samples</taxon>
    </lineage>
</organism>
<protein>
    <submittedName>
        <fullName evidence="2">Uncharacterized protein</fullName>
    </submittedName>
</protein>
<evidence type="ECO:0000256" key="1">
    <source>
        <dbReference type="SAM" id="MobiDB-lite"/>
    </source>
</evidence>
<dbReference type="EMBL" id="CADCVV010000044">
    <property type="protein sequence ID" value="CAA9488061.1"/>
    <property type="molecule type" value="Genomic_DNA"/>
</dbReference>
<feature type="non-terminal residue" evidence="2">
    <location>
        <position position="1"/>
    </location>
</feature>
<sequence length="49" mass="5207">QYLASLFHPDTPNDVAPGAYNAPDPEPGLPDSPLAPEPSATGFRWGDWA</sequence>
<accession>A0A6J4S9L0</accession>
<proteinExistence type="predicted"/>
<evidence type="ECO:0000313" key="2">
    <source>
        <dbReference type="EMBL" id="CAA9488061.1"/>
    </source>
</evidence>